<dbReference type="Gene3D" id="1.10.10.10">
    <property type="entry name" value="Winged helix-like DNA-binding domain superfamily/Winged helix DNA-binding domain"/>
    <property type="match status" value="1"/>
</dbReference>
<dbReference type="SMART" id="SM00448">
    <property type="entry name" value="REC"/>
    <property type="match status" value="1"/>
</dbReference>
<dbReference type="InterPro" id="IPR016032">
    <property type="entry name" value="Sig_transdc_resp-reg_C-effctor"/>
</dbReference>
<keyword evidence="4" id="KW-0597">Phosphoprotein</keyword>
<dbReference type="PANTHER" id="PTHR48111:SF67">
    <property type="entry name" value="TRANSCRIPTIONAL REGULATORY PROTEIN TCTD"/>
    <property type="match status" value="1"/>
</dbReference>
<reference evidence="9" key="1">
    <citation type="journal article" date="2019" name="Int. J. Syst. Evol. Microbiol.">
        <title>The Global Catalogue of Microorganisms (GCM) 10K type strain sequencing project: providing services to taxonomists for standard genome sequencing and annotation.</title>
        <authorList>
            <consortium name="The Broad Institute Genomics Platform"/>
            <consortium name="The Broad Institute Genome Sequencing Center for Infectious Disease"/>
            <person name="Wu L."/>
            <person name="Ma J."/>
        </authorList>
    </citation>
    <scope>NUCLEOTIDE SEQUENCE [LARGE SCALE GENOMIC DNA]</scope>
    <source>
        <strain evidence="9">CGMCC 1.15341</strain>
    </source>
</reference>
<evidence type="ECO:0000313" key="8">
    <source>
        <dbReference type="EMBL" id="GGB81118.1"/>
    </source>
</evidence>
<dbReference type="EMBL" id="BMIJ01000001">
    <property type="protein sequence ID" value="GGB81118.1"/>
    <property type="molecule type" value="Genomic_DNA"/>
</dbReference>
<dbReference type="Pfam" id="PF00486">
    <property type="entry name" value="Trans_reg_C"/>
    <property type="match status" value="1"/>
</dbReference>
<organism evidence="8 9">
    <name type="scientific">Marinobacterium zhoushanense</name>
    <dbReference type="NCBI Taxonomy" id="1679163"/>
    <lineage>
        <taxon>Bacteria</taxon>
        <taxon>Pseudomonadati</taxon>
        <taxon>Pseudomonadota</taxon>
        <taxon>Gammaproteobacteria</taxon>
        <taxon>Oceanospirillales</taxon>
        <taxon>Oceanospirillaceae</taxon>
        <taxon>Marinobacterium</taxon>
    </lineage>
</organism>
<feature type="domain" description="OmpR/PhoB-type" evidence="7">
    <location>
        <begin position="128"/>
        <end position="222"/>
    </location>
</feature>
<dbReference type="SUPFAM" id="SSF52172">
    <property type="entry name" value="CheY-like"/>
    <property type="match status" value="1"/>
</dbReference>
<dbReference type="GO" id="GO:0003677">
    <property type="term" value="F:DNA binding"/>
    <property type="evidence" value="ECO:0007669"/>
    <property type="project" value="UniProtKB-KW"/>
</dbReference>
<evidence type="ECO:0000313" key="9">
    <source>
        <dbReference type="Proteomes" id="UP000629025"/>
    </source>
</evidence>
<sequence length="226" mass="25393">MRKVMKVLLVEDDPLLGQGLHSAMKQHRIPAEWVTNAAEALGALRSSDFDALVLDLGLPDLDGIELLKRLRGNGHQLPVLILTARDGISERVRGLDTGADDFLAKPFDIDELMARLRALVRRSSGIATPTIQLGELEIIPSHHRVELRGQEVALNRHEYQLLTLLASSPGRVFSRETIIDHLYRWDEEIESNTIEVHVHHLRRKLGRELIGTVRGIGYRLVIPENA</sequence>
<protein>
    <submittedName>
        <fullName evidence="8">DNA-binding response regulator</fullName>
    </submittedName>
</protein>
<proteinExistence type="predicted"/>
<accession>A0ABQ1JXT2</accession>
<evidence type="ECO:0000256" key="5">
    <source>
        <dbReference type="PROSITE-ProRule" id="PRU01091"/>
    </source>
</evidence>
<dbReference type="InterPro" id="IPR001789">
    <property type="entry name" value="Sig_transdc_resp-reg_receiver"/>
</dbReference>
<feature type="modified residue" description="4-aspartylphosphate" evidence="4">
    <location>
        <position position="55"/>
    </location>
</feature>
<feature type="DNA-binding region" description="OmpR/PhoB-type" evidence="5">
    <location>
        <begin position="128"/>
        <end position="222"/>
    </location>
</feature>
<dbReference type="InterPro" id="IPR036388">
    <property type="entry name" value="WH-like_DNA-bd_sf"/>
</dbReference>
<dbReference type="CDD" id="cd17624">
    <property type="entry name" value="REC_OmpR_PmrA-like"/>
    <property type="match status" value="1"/>
</dbReference>
<evidence type="ECO:0000256" key="2">
    <source>
        <dbReference type="ARBA" id="ARBA00023125"/>
    </source>
</evidence>
<dbReference type="SMART" id="SM00862">
    <property type="entry name" value="Trans_reg_C"/>
    <property type="match status" value="1"/>
</dbReference>
<dbReference type="Gene3D" id="3.40.50.2300">
    <property type="match status" value="1"/>
</dbReference>
<dbReference type="Pfam" id="PF00072">
    <property type="entry name" value="Response_reg"/>
    <property type="match status" value="1"/>
</dbReference>
<keyword evidence="3" id="KW-0804">Transcription</keyword>
<dbReference type="Proteomes" id="UP000629025">
    <property type="component" value="Unassembled WGS sequence"/>
</dbReference>
<name>A0ABQ1JXT2_9GAMM</name>
<evidence type="ECO:0000259" key="6">
    <source>
        <dbReference type="PROSITE" id="PS50110"/>
    </source>
</evidence>
<feature type="domain" description="Response regulatory" evidence="6">
    <location>
        <begin position="6"/>
        <end position="120"/>
    </location>
</feature>
<keyword evidence="9" id="KW-1185">Reference proteome</keyword>
<dbReference type="PANTHER" id="PTHR48111">
    <property type="entry name" value="REGULATOR OF RPOS"/>
    <property type="match status" value="1"/>
</dbReference>
<dbReference type="CDD" id="cd00383">
    <property type="entry name" value="trans_reg_C"/>
    <property type="match status" value="1"/>
</dbReference>
<gene>
    <name evidence="8" type="primary">pmrA</name>
    <name evidence="8" type="ORF">GCM10011352_03550</name>
</gene>
<evidence type="ECO:0000259" key="7">
    <source>
        <dbReference type="PROSITE" id="PS51755"/>
    </source>
</evidence>
<dbReference type="InterPro" id="IPR011006">
    <property type="entry name" value="CheY-like_superfamily"/>
</dbReference>
<dbReference type="Gene3D" id="6.10.250.690">
    <property type="match status" value="1"/>
</dbReference>
<dbReference type="PROSITE" id="PS51755">
    <property type="entry name" value="OMPR_PHOB"/>
    <property type="match status" value="1"/>
</dbReference>
<dbReference type="SUPFAM" id="SSF46894">
    <property type="entry name" value="C-terminal effector domain of the bipartite response regulators"/>
    <property type="match status" value="1"/>
</dbReference>
<evidence type="ECO:0000256" key="4">
    <source>
        <dbReference type="PROSITE-ProRule" id="PRU00169"/>
    </source>
</evidence>
<dbReference type="InterPro" id="IPR039420">
    <property type="entry name" value="WalR-like"/>
</dbReference>
<evidence type="ECO:0000256" key="3">
    <source>
        <dbReference type="ARBA" id="ARBA00023163"/>
    </source>
</evidence>
<evidence type="ECO:0000256" key="1">
    <source>
        <dbReference type="ARBA" id="ARBA00023015"/>
    </source>
</evidence>
<keyword evidence="2 5" id="KW-0238">DNA-binding</keyword>
<dbReference type="InterPro" id="IPR001867">
    <property type="entry name" value="OmpR/PhoB-type_DNA-bd"/>
</dbReference>
<dbReference type="PROSITE" id="PS50110">
    <property type="entry name" value="RESPONSE_REGULATORY"/>
    <property type="match status" value="1"/>
</dbReference>
<keyword evidence="1" id="KW-0805">Transcription regulation</keyword>
<comment type="caution">
    <text evidence="8">The sequence shown here is derived from an EMBL/GenBank/DDBJ whole genome shotgun (WGS) entry which is preliminary data.</text>
</comment>